<keyword evidence="2" id="KW-0732">Signal</keyword>
<evidence type="ECO:0000256" key="1">
    <source>
        <dbReference type="SAM" id="MobiDB-lite"/>
    </source>
</evidence>
<proteinExistence type="predicted"/>
<evidence type="ECO:0000256" key="2">
    <source>
        <dbReference type="SAM" id="SignalP"/>
    </source>
</evidence>
<dbReference type="Proteomes" id="UP000242205">
    <property type="component" value="Chromosome"/>
</dbReference>
<dbReference type="KEGG" id="atw:C0099_10325"/>
<feature type="region of interest" description="Disordered" evidence="1">
    <location>
        <begin position="35"/>
        <end position="82"/>
    </location>
</feature>
<feature type="chain" id="PRO_5014445389" description="Low-complexity protein" evidence="2">
    <location>
        <begin position="26"/>
        <end position="82"/>
    </location>
</feature>
<feature type="compositionally biased region" description="Basic and acidic residues" evidence="1">
    <location>
        <begin position="56"/>
        <end position="82"/>
    </location>
</feature>
<name>A0A2I6S7P1_9RHOO</name>
<dbReference type="EMBL" id="CP025682">
    <property type="protein sequence ID" value="AUN95290.1"/>
    <property type="molecule type" value="Genomic_DNA"/>
</dbReference>
<keyword evidence="4" id="KW-1185">Reference proteome</keyword>
<protein>
    <recommendedName>
        <fullName evidence="5">Low-complexity protein</fullName>
    </recommendedName>
</protein>
<gene>
    <name evidence="3" type="ORF">C0099_10325</name>
</gene>
<feature type="signal peptide" evidence="2">
    <location>
        <begin position="1"/>
        <end position="25"/>
    </location>
</feature>
<sequence>MNKKRNLVSIALGSSLAIATMGAAAATDNPFSATSLSSGYQVASSHGKGSEGSCGAKDDKKGEAACGAKEDKKTEGLLRRQG</sequence>
<dbReference type="AlphaFoldDB" id="A0A2I6S7P1"/>
<evidence type="ECO:0000313" key="4">
    <source>
        <dbReference type="Proteomes" id="UP000242205"/>
    </source>
</evidence>
<evidence type="ECO:0000313" key="3">
    <source>
        <dbReference type="EMBL" id="AUN95290.1"/>
    </source>
</evidence>
<reference evidence="3 4" key="1">
    <citation type="submission" date="2018-01" db="EMBL/GenBank/DDBJ databases">
        <authorList>
            <person name="Fu G.-Y."/>
        </authorList>
    </citation>
    <scope>NUCLEOTIDE SEQUENCE [LARGE SCALE GENOMIC DNA]</scope>
    <source>
        <strain evidence="3 4">SY39</strain>
    </source>
</reference>
<accession>A0A2I6S7P1</accession>
<evidence type="ECO:0008006" key="5">
    <source>
        <dbReference type="Google" id="ProtNLM"/>
    </source>
</evidence>
<feature type="compositionally biased region" description="Polar residues" evidence="1">
    <location>
        <begin position="35"/>
        <end position="44"/>
    </location>
</feature>
<organism evidence="3 4">
    <name type="scientific">Pseudazoarcus pumilus</name>
    <dbReference type="NCBI Taxonomy" id="2067960"/>
    <lineage>
        <taxon>Bacteria</taxon>
        <taxon>Pseudomonadati</taxon>
        <taxon>Pseudomonadota</taxon>
        <taxon>Betaproteobacteria</taxon>
        <taxon>Rhodocyclales</taxon>
        <taxon>Zoogloeaceae</taxon>
        <taxon>Pseudazoarcus</taxon>
    </lineage>
</organism>
<dbReference type="RefSeq" id="WP_102247339.1">
    <property type="nucleotide sequence ID" value="NZ_CP025682.1"/>
</dbReference>